<name>A0ACC0YBW6_9ROSI</name>
<organism evidence="1 2">
    <name type="scientific">Pistacia integerrima</name>
    <dbReference type="NCBI Taxonomy" id="434235"/>
    <lineage>
        <taxon>Eukaryota</taxon>
        <taxon>Viridiplantae</taxon>
        <taxon>Streptophyta</taxon>
        <taxon>Embryophyta</taxon>
        <taxon>Tracheophyta</taxon>
        <taxon>Spermatophyta</taxon>
        <taxon>Magnoliopsida</taxon>
        <taxon>eudicotyledons</taxon>
        <taxon>Gunneridae</taxon>
        <taxon>Pentapetalae</taxon>
        <taxon>rosids</taxon>
        <taxon>malvids</taxon>
        <taxon>Sapindales</taxon>
        <taxon>Anacardiaceae</taxon>
        <taxon>Pistacia</taxon>
    </lineage>
</organism>
<sequence>MSKSTHLHFTLLSISLLFLHICDGVSVLALKTSEIDAMAKKVCNKSIEDCSTEPEVDSESNRRVLLMQKKQIPTAEVVISLLDVLEAPELDRKLLQLTFFLWELLQLLLRSGYAFSRVIGHTFDCLLGKL</sequence>
<comment type="caution">
    <text evidence="1">The sequence shown here is derived from an EMBL/GenBank/DDBJ whole genome shotgun (WGS) entry which is preliminary data.</text>
</comment>
<proteinExistence type="predicted"/>
<protein>
    <submittedName>
        <fullName evidence="1">Uncharacterized protein</fullName>
    </submittedName>
</protein>
<evidence type="ECO:0000313" key="1">
    <source>
        <dbReference type="EMBL" id="KAJ0034595.1"/>
    </source>
</evidence>
<gene>
    <name evidence="1" type="ORF">Pint_25517</name>
</gene>
<dbReference type="Proteomes" id="UP001163603">
    <property type="component" value="Chromosome 7"/>
</dbReference>
<evidence type="ECO:0000313" key="2">
    <source>
        <dbReference type="Proteomes" id="UP001163603"/>
    </source>
</evidence>
<reference evidence="2" key="1">
    <citation type="journal article" date="2023" name="G3 (Bethesda)">
        <title>Genome assembly and association tests identify interacting loci associated with vigor, precocity, and sex in interspecific pistachio rootstocks.</title>
        <authorList>
            <person name="Palmer W."/>
            <person name="Jacygrad E."/>
            <person name="Sagayaradj S."/>
            <person name="Cavanaugh K."/>
            <person name="Han R."/>
            <person name="Bertier L."/>
            <person name="Beede B."/>
            <person name="Kafkas S."/>
            <person name="Golino D."/>
            <person name="Preece J."/>
            <person name="Michelmore R."/>
        </authorList>
    </citation>
    <scope>NUCLEOTIDE SEQUENCE [LARGE SCALE GENOMIC DNA]</scope>
</reference>
<accession>A0ACC0YBW6</accession>
<dbReference type="EMBL" id="CM047742">
    <property type="protein sequence ID" value="KAJ0034595.1"/>
    <property type="molecule type" value="Genomic_DNA"/>
</dbReference>
<keyword evidence="2" id="KW-1185">Reference proteome</keyword>